<feature type="transmembrane region" description="Helical" evidence="8">
    <location>
        <begin position="409"/>
        <end position="433"/>
    </location>
</feature>
<feature type="transmembrane region" description="Helical" evidence="8">
    <location>
        <begin position="277"/>
        <end position="294"/>
    </location>
</feature>
<evidence type="ECO:0000256" key="8">
    <source>
        <dbReference type="SAM" id="Phobius"/>
    </source>
</evidence>
<accession>A0A6B0Y2V3</accession>
<dbReference type="GO" id="GO:0008324">
    <property type="term" value="F:monoatomic cation transmembrane transporter activity"/>
    <property type="evidence" value="ECO:0007669"/>
    <property type="project" value="InterPro"/>
</dbReference>
<proteinExistence type="predicted"/>
<keyword evidence="7 8" id="KW-0472">Membrane</keyword>
<feature type="transmembrane region" description="Helical" evidence="8">
    <location>
        <begin position="238"/>
        <end position="257"/>
    </location>
</feature>
<feature type="transmembrane region" description="Helical" evidence="8">
    <location>
        <begin position="212"/>
        <end position="231"/>
    </location>
</feature>
<dbReference type="Pfam" id="PF02386">
    <property type="entry name" value="TrkH"/>
    <property type="match status" value="1"/>
</dbReference>
<dbReference type="GO" id="GO:0030001">
    <property type="term" value="P:metal ion transport"/>
    <property type="evidence" value="ECO:0007669"/>
    <property type="project" value="UniProtKB-ARBA"/>
</dbReference>
<dbReference type="EMBL" id="VXRY01000390">
    <property type="protein sequence ID" value="MXY34362.1"/>
    <property type="molecule type" value="Genomic_DNA"/>
</dbReference>
<comment type="subcellular location">
    <subcellularLocation>
        <location evidence="1">Cell membrane</location>
        <topology evidence="1">Multi-pass membrane protein</topology>
    </subcellularLocation>
</comment>
<dbReference type="AlphaFoldDB" id="A0A6B0Y2V3"/>
<keyword evidence="6" id="KW-0406">Ion transport</keyword>
<comment type="caution">
    <text evidence="9">The sequence shown here is derived from an EMBL/GenBank/DDBJ whole genome shotgun (WGS) entry which is preliminary data.</text>
</comment>
<feature type="transmembrane region" description="Helical" evidence="8">
    <location>
        <begin position="353"/>
        <end position="378"/>
    </location>
</feature>
<dbReference type="InterPro" id="IPR003445">
    <property type="entry name" value="Cat_transpt"/>
</dbReference>
<keyword evidence="5 8" id="KW-1133">Transmembrane helix</keyword>
<evidence type="ECO:0000256" key="6">
    <source>
        <dbReference type="ARBA" id="ARBA00023065"/>
    </source>
</evidence>
<feature type="transmembrane region" description="Helical" evidence="8">
    <location>
        <begin position="315"/>
        <end position="333"/>
    </location>
</feature>
<name>A0A6B0Y2V3_9RHOB</name>
<evidence type="ECO:0000313" key="9">
    <source>
        <dbReference type="EMBL" id="MXY34362.1"/>
    </source>
</evidence>
<sequence>MLRLGDAPFIVSLMGLAGLSMLLPAAHALAIDDHLTSRAFFYAALLSGLLFLMVALAISGMRIRSLGRSHLISIVGCMVLLPLMLAVPVSEAVPGTAFVDAYVEMVSSITTTGLTILNPDTLPPSAHLWRAQVGWMGGFFIWVVAIAILAPLSLGGFEVTSGAEIGQQGQTASPTVSPSTRLQRYALRLFPVYGGLTLALWLLLYLAGDSAFVALCHAMSTIATSGISPVGGMEGSEAGPLGEFIILMFLVFALSRLTFSSEERPRGWRSLLVDPELRLGLVLVLVAVAFLLLWNWVASFETDSAMSTSDGLRKLWGALFTVASFLTTTGFVAEEWNAARAWSGLSTPGVLLLGLALLGGGVATTAGGVKLLRVYALFQHGVREMEKLVQPSSIGGSGRQGRRFRRQGAYVAWVFCMLFAISCSVVMAGFSLIGGLGLEESLILTIAAFSTTGPLIENAGSVPMDLGSLGNAALGVLCAAMVLGRLETLALIALLNPDFWR</sequence>
<reference evidence="9" key="1">
    <citation type="submission" date="2019-09" db="EMBL/GenBank/DDBJ databases">
        <title>Characterisation of the sponge microbiome using genome-centric metagenomics.</title>
        <authorList>
            <person name="Engelberts J.P."/>
            <person name="Robbins S.J."/>
            <person name="De Goeij J.M."/>
            <person name="Aranda M."/>
            <person name="Bell S.C."/>
            <person name="Webster N.S."/>
        </authorList>
    </citation>
    <scope>NUCLEOTIDE SEQUENCE</scope>
    <source>
        <strain evidence="9">SB0664_bin_43</strain>
    </source>
</reference>
<gene>
    <name evidence="9" type="ORF">F4Y60_09805</name>
</gene>
<dbReference type="GO" id="GO:0005886">
    <property type="term" value="C:plasma membrane"/>
    <property type="evidence" value="ECO:0007669"/>
    <property type="project" value="UniProtKB-SubCell"/>
</dbReference>
<feature type="transmembrane region" description="Helical" evidence="8">
    <location>
        <begin position="133"/>
        <end position="154"/>
    </location>
</feature>
<protein>
    <submittedName>
        <fullName evidence="9">TrkH family potassium uptake protein</fullName>
    </submittedName>
</protein>
<evidence type="ECO:0000256" key="7">
    <source>
        <dbReference type="ARBA" id="ARBA00023136"/>
    </source>
</evidence>
<evidence type="ECO:0000256" key="2">
    <source>
        <dbReference type="ARBA" id="ARBA00022448"/>
    </source>
</evidence>
<keyword evidence="3" id="KW-1003">Cell membrane</keyword>
<organism evidence="9">
    <name type="scientific">Boseongicola sp. SB0664_bin_43</name>
    <dbReference type="NCBI Taxonomy" id="2604844"/>
    <lineage>
        <taxon>Bacteria</taxon>
        <taxon>Pseudomonadati</taxon>
        <taxon>Pseudomonadota</taxon>
        <taxon>Alphaproteobacteria</taxon>
        <taxon>Rhodobacterales</taxon>
        <taxon>Paracoccaceae</taxon>
        <taxon>Boseongicola</taxon>
    </lineage>
</organism>
<feature type="transmembrane region" description="Helical" evidence="8">
    <location>
        <begin position="472"/>
        <end position="495"/>
    </location>
</feature>
<keyword evidence="4 8" id="KW-0812">Transmembrane</keyword>
<keyword evidence="2" id="KW-0813">Transport</keyword>
<evidence type="ECO:0000256" key="1">
    <source>
        <dbReference type="ARBA" id="ARBA00004651"/>
    </source>
</evidence>
<evidence type="ECO:0000256" key="5">
    <source>
        <dbReference type="ARBA" id="ARBA00022989"/>
    </source>
</evidence>
<dbReference type="PANTHER" id="PTHR32024:SF3">
    <property type="entry name" value="TRK SYSTEM POTASSIUM UPTAKE PROTEIN"/>
    <property type="match status" value="1"/>
</dbReference>
<feature type="transmembrane region" description="Helical" evidence="8">
    <location>
        <begin position="71"/>
        <end position="89"/>
    </location>
</feature>
<dbReference type="PANTHER" id="PTHR32024">
    <property type="entry name" value="TRK SYSTEM POTASSIUM UPTAKE PROTEIN TRKG-RELATED"/>
    <property type="match status" value="1"/>
</dbReference>
<evidence type="ECO:0000256" key="3">
    <source>
        <dbReference type="ARBA" id="ARBA00022475"/>
    </source>
</evidence>
<feature type="transmembrane region" description="Helical" evidence="8">
    <location>
        <begin position="40"/>
        <end position="59"/>
    </location>
</feature>
<feature type="transmembrane region" description="Helical" evidence="8">
    <location>
        <begin position="185"/>
        <end position="206"/>
    </location>
</feature>
<evidence type="ECO:0000256" key="4">
    <source>
        <dbReference type="ARBA" id="ARBA00022692"/>
    </source>
</evidence>